<proteinExistence type="predicted"/>
<organism evidence="2 3">
    <name type="scientific">Brevibacillus ruminantium</name>
    <dbReference type="NCBI Taxonomy" id="2950604"/>
    <lineage>
        <taxon>Bacteria</taxon>
        <taxon>Bacillati</taxon>
        <taxon>Bacillota</taxon>
        <taxon>Bacilli</taxon>
        <taxon>Bacillales</taxon>
        <taxon>Paenibacillaceae</taxon>
        <taxon>Brevibacillus</taxon>
    </lineage>
</organism>
<accession>A0ABY4WFX5</accession>
<dbReference type="EMBL" id="CP098755">
    <property type="protein sequence ID" value="USG64219.1"/>
    <property type="molecule type" value="Genomic_DNA"/>
</dbReference>
<evidence type="ECO:0000313" key="2">
    <source>
        <dbReference type="EMBL" id="USG64219.1"/>
    </source>
</evidence>
<evidence type="ECO:0000259" key="1">
    <source>
        <dbReference type="PROSITE" id="PS51372"/>
    </source>
</evidence>
<dbReference type="RefSeq" id="WP_251871335.1">
    <property type="nucleotide sequence ID" value="NZ_CP098755.1"/>
</dbReference>
<name>A0ABY4WFX5_9BACL</name>
<dbReference type="SUPFAM" id="SSF63520">
    <property type="entry name" value="PTS-regulatory domain, PRD"/>
    <property type="match status" value="1"/>
</dbReference>
<protein>
    <recommendedName>
        <fullName evidence="1">PRD domain-containing protein</fullName>
    </recommendedName>
</protein>
<evidence type="ECO:0000313" key="3">
    <source>
        <dbReference type="Proteomes" id="UP001056500"/>
    </source>
</evidence>
<dbReference type="InterPro" id="IPR036634">
    <property type="entry name" value="PRD_sf"/>
</dbReference>
<feature type="domain" description="PRD" evidence="1">
    <location>
        <begin position="16"/>
        <end position="121"/>
    </location>
</feature>
<gene>
    <name evidence="2" type="ORF">NDK47_18940</name>
</gene>
<sequence>MHMIEEIVREVAGATDEEMTEYSECKRLMQMIEAEMRERRYEIPRYRWLAICAHLLAFVRRMASGEKLPEVEAELFEEIHPNMLALSRRILFGQETGWQEDRTEVFLLAVHFEAIRADQGK</sequence>
<dbReference type="Gene3D" id="1.10.1790.10">
    <property type="entry name" value="PRD domain"/>
    <property type="match status" value="1"/>
</dbReference>
<reference evidence="2" key="1">
    <citation type="submission" date="2022-06" db="EMBL/GenBank/DDBJ databases">
        <title>Genome sequencing of Brevibacillus sp. BB3-R1.</title>
        <authorList>
            <person name="Heo J."/>
            <person name="Lee D."/>
            <person name="Won M."/>
            <person name="Han B.-H."/>
            <person name="Hong S.-B."/>
            <person name="Kwon S.-W."/>
        </authorList>
    </citation>
    <scope>NUCLEOTIDE SEQUENCE</scope>
    <source>
        <strain evidence="2">BB3-R1</strain>
    </source>
</reference>
<dbReference type="InterPro" id="IPR011608">
    <property type="entry name" value="PRD"/>
</dbReference>
<keyword evidence="3" id="KW-1185">Reference proteome</keyword>
<dbReference type="Proteomes" id="UP001056500">
    <property type="component" value="Chromosome"/>
</dbReference>
<dbReference type="PROSITE" id="PS51372">
    <property type="entry name" value="PRD_2"/>
    <property type="match status" value="1"/>
</dbReference>